<comment type="caution">
    <text evidence="2">The sequence shown here is derived from an EMBL/GenBank/DDBJ whole genome shotgun (WGS) entry which is preliminary data.</text>
</comment>
<evidence type="ECO:0000256" key="1">
    <source>
        <dbReference type="SAM" id="SignalP"/>
    </source>
</evidence>
<name>A0AA38MLD9_9CUCU</name>
<keyword evidence="1" id="KW-0732">Signal</keyword>
<feature type="chain" id="PRO_5041384016" evidence="1">
    <location>
        <begin position="24"/>
        <end position="106"/>
    </location>
</feature>
<sequence>MLLSVKRNLLMLWSSRYIMVCYCGEDPFERSLLNAAFGTQMRLRCLTIHCCYILLECSFRLQDAETWSWDDFSTSLIKLLLGTRNGKMGRNGLVLELGGWVREDGI</sequence>
<accession>A0AA38MLD9</accession>
<dbReference type="EMBL" id="JALNTZ010000002">
    <property type="protein sequence ID" value="KAJ3660429.1"/>
    <property type="molecule type" value="Genomic_DNA"/>
</dbReference>
<evidence type="ECO:0000313" key="2">
    <source>
        <dbReference type="EMBL" id="KAJ3660429.1"/>
    </source>
</evidence>
<reference evidence="2" key="1">
    <citation type="journal article" date="2023" name="G3 (Bethesda)">
        <title>Whole genome assemblies of Zophobas morio and Tenebrio molitor.</title>
        <authorList>
            <person name="Kaur S."/>
            <person name="Stinson S.A."/>
            <person name="diCenzo G.C."/>
        </authorList>
    </citation>
    <scope>NUCLEOTIDE SEQUENCE</scope>
    <source>
        <strain evidence="2">QUZm001</strain>
    </source>
</reference>
<proteinExistence type="predicted"/>
<feature type="signal peptide" evidence="1">
    <location>
        <begin position="1"/>
        <end position="23"/>
    </location>
</feature>
<protein>
    <submittedName>
        <fullName evidence="2">Uncharacterized protein</fullName>
    </submittedName>
</protein>
<gene>
    <name evidence="2" type="ORF">Zmor_004878</name>
</gene>
<dbReference type="Proteomes" id="UP001168821">
    <property type="component" value="Unassembled WGS sequence"/>
</dbReference>
<dbReference type="AlphaFoldDB" id="A0AA38MLD9"/>
<organism evidence="2 3">
    <name type="scientific">Zophobas morio</name>
    <dbReference type="NCBI Taxonomy" id="2755281"/>
    <lineage>
        <taxon>Eukaryota</taxon>
        <taxon>Metazoa</taxon>
        <taxon>Ecdysozoa</taxon>
        <taxon>Arthropoda</taxon>
        <taxon>Hexapoda</taxon>
        <taxon>Insecta</taxon>
        <taxon>Pterygota</taxon>
        <taxon>Neoptera</taxon>
        <taxon>Endopterygota</taxon>
        <taxon>Coleoptera</taxon>
        <taxon>Polyphaga</taxon>
        <taxon>Cucujiformia</taxon>
        <taxon>Tenebrionidae</taxon>
        <taxon>Zophobas</taxon>
    </lineage>
</organism>
<keyword evidence="3" id="KW-1185">Reference proteome</keyword>
<evidence type="ECO:0000313" key="3">
    <source>
        <dbReference type="Proteomes" id="UP001168821"/>
    </source>
</evidence>